<protein>
    <submittedName>
        <fullName evidence="8">Starch-binding associating with outer membrane</fullName>
    </submittedName>
</protein>
<evidence type="ECO:0000256" key="3">
    <source>
        <dbReference type="ARBA" id="ARBA00022729"/>
    </source>
</evidence>
<dbReference type="STRING" id="563176.SAMN04488090_0067"/>
<dbReference type="AlphaFoldDB" id="A0A1G9HHW0"/>
<name>A0A1G9HHW0_9BACT</name>
<dbReference type="InterPro" id="IPR033985">
    <property type="entry name" value="SusD-like_N"/>
</dbReference>
<comment type="subcellular location">
    <subcellularLocation>
        <location evidence="1">Cell outer membrane</location>
    </subcellularLocation>
</comment>
<gene>
    <name evidence="8" type="ORF">SAMN04488090_0067</name>
</gene>
<feature type="domain" description="SusD-like N-terminal" evidence="7">
    <location>
        <begin position="99"/>
        <end position="230"/>
    </location>
</feature>
<dbReference type="SUPFAM" id="SSF48452">
    <property type="entry name" value="TPR-like"/>
    <property type="match status" value="1"/>
</dbReference>
<reference evidence="8 9" key="1">
    <citation type="submission" date="2016-10" db="EMBL/GenBank/DDBJ databases">
        <authorList>
            <person name="de Groot N.N."/>
        </authorList>
    </citation>
    <scope>NUCLEOTIDE SEQUENCE [LARGE SCALE GENOMIC DNA]</scope>
    <source>
        <strain evidence="8 9">DSM 21668</strain>
    </source>
</reference>
<dbReference type="Gene3D" id="1.25.40.390">
    <property type="match status" value="1"/>
</dbReference>
<evidence type="ECO:0000259" key="7">
    <source>
        <dbReference type="Pfam" id="PF14322"/>
    </source>
</evidence>
<evidence type="ECO:0000313" key="9">
    <source>
        <dbReference type="Proteomes" id="UP000198901"/>
    </source>
</evidence>
<keyword evidence="4" id="KW-0472">Membrane</keyword>
<dbReference type="EMBL" id="FNGS01000001">
    <property type="protein sequence ID" value="SDL12497.1"/>
    <property type="molecule type" value="Genomic_DNA"/>
</dbReference>
<keyword evidence="9" id="KW-1185">Reference proteome</keyword>
<evidence type="ECO:0000256" key="2">
    <source>
        <dbReference type="ARBA" id="ARBA00006275"/>
    </source>
</evidence>
<dbReference type="Proteomes" id="UP000198901">
    <property type="component" value="Unassembled WGS sequence"/>
</dbReference>
<dbReference type="Pfam" id="PF14322">
    <property type="entry name" value="SusD-like_3"/>
    <property type="match status" value="1"/>
</dbReference>
<dbReference type="PROSITE" id="PS51257">
    <property type="entry name" value="PROKAR_LIPOPROTEIN"/>
    <property type="match status" value="1"/>
</dbReference>
<keyword evidence="3" id="KW-0732">Signal</keyword>
<evidence type="ECO:0000256" key="5">
    <source>
        <dbReference type="ARBA" id="ARBA00023237"/>
    </source>
</evidence>
<evidence type="ECO:0000256" key="1">
    <source>
        <dbReference type="ARBA" id="ARBA00004442"/>
    </source>
</evidence>
<evidence type="ECO:0000259" key="6">
    <source>
        <dbReference type="Pfam" id="PF07980"/>
    </source>
</evidence>
<proteinExistence type="inferred from homology"/>
<organism evidence="8 9">
    <name type="scientific">Siphonobacter aquaeclarae</name>
    <dbReference type="NCBI Taxonomy" id="563176"/>
    <lineage>
        <taxon>Bacteria</taxon>
        <taxon>Pseudomonadati</taxon>
        <taxon>Bacteroidota</taxon>
        <taxon>Cytophagia</taxon>
        <taxon>Cytophagales</taxon>
        <taxon>Cytophagaceae</taxon>
        <taxon>Siphonobacter</taxon>
    </lineage>
</organism>
<dbReference type="Pfam" id="PF07980">
    <property type="entry name" value="SusD_RagB"/>
    <property type="match status" value="1"/>
</dbReference>
<evidence type="ECO:0000313" key="8">
    <source>
        <dbReference type="EMBL" id="SDL12497.1"/>
    </source>
</evidence>
<comment type="similarity">
    <text evidence="2">Belongs to the SusD family.</text>
</comment>
<sequence>MKRNFFEGIAKPAGLLIALMLTAGSCRQNLLDTTPYGSISSANMWTTDNLTDLGITGVYQALRQGITNSGASGRELYHFDRLGFTGQTTGGDEVVNGTVAASSGLFSNVWKEMYEGVHRANDAIVNMPKISPSPAEKKARYIAEAKVLRAYYYSRLNQLYKGVPIYLEPVTVENMTKGRETEAKVWEVVIQDLTDAINEPNLPAKYAKSAGQYGHVTKGAAYALRGKAYLYQKKWTEAAADFAKVKEAGYLLFSDYRTLFKEINEQCDEMIFSIQNIGVDGYGSTTQWYCGNRSSFGSGSTAGAGWNTFHVSPNLVDLYENADGSNFNWDDVLPGYTKMDVAKREVFFLRNNLTDTEITTFKNKGLDMSLYLPSGNEERIKKAYESRDPRLKLNVITPYATYVGRPINGADQTFTSRWPNRNENPPVLDLATDTKGQFYYLYRKFVYEGSTELINRQYGPIDFPIIRYADVLLMWAEALTELGQLTDAAALVNQVRARAGVALLNSSAATTVKDQADLRERVRNERRREFPNEGINYFDELRWGTWKTKVFAQGSGVKQIWGAVVVPYNLKGDYLETWPVPPTEIQMNPTLTQNPGWIN</sequence>
<dbReference type="GO" id="GO:0009279">
    <property type="term" value="C:cell outer membrane"/>
    <property type="evidence" value="ECO:0007669"/>
    <property type="project" value="UniProtKB-SubCell"/>
</dbReference>
<keyword evidence="5" id="KW-0998">Cell outer membrane</keyword>
<feature type="domain" description="RagB/SusD" evidence="6">
    <location>
        <begin position="269"/>
        <end position="597"/>
    </location>
</feature>
<evidence type="ECO:0000256" key="4">
    <source>
        <dbReference type="ARBA" id="ARBA00023136"/>
    </source>
</evidence>
<dbReference type="InterPro" id="IPR011990">
    <property type="entry name" value="TPR-like_helical_dom_sf"/>
</dbReference>
<accession>A0A1G9HHW0</accession>
<dbReference type="InterPro" id="IPR012944">
    <property type="entry name" value="SusD_RagB_dom"/>
</dbReference>
<dbReference type="RefSeq" id="WP_176785387.1">
    <property type="nucleotide sequence ID" value="NZ_FNGS01000001.1"/>
</dbReference>